<keyword evidence="5" id="KW-1185">Reference proteome</keyword>
<reference evidence="4 5" key="1">
    <citation type="submission" date="2019-06" db="EMBL/GenBank/DDBJ databases">
        <title>Genome sequence of Litorilinea aerophila BAA-2444.</title>
        <authorList>
            <person name="Maclea K.S."/>
            <person name="Maurais E.G."/>
            <person name="Iannazzi L.C."/>
        </authorList>
    </citation>
    <scope>NUCLEOTIDE SEQUENCE [LARGE SCALE GENOMIC DNA]</scope>
    <source>
        <strain evidence="4 5">ATCC BAA-2444</strain>
    </source>
</reference>
<dbReference type="GO" id="GO:1904680">
    <property type="term" value="F:peptide transmembrane transporter activity"/>
    <property type="evidence" value="ECO:0007669"/>
    <property type="project" value="TreeGrafter"/>
</dbReference>
<feature type="region of interest" description="Disordered" evidence="1">
    <location>
        <begin position="31"/>
        <end position="63"/>
    </location>
</feature>
<dbReference type="CDD" id="cd08500">
    <property type="entry name" value="PBP2_NikA_DppA_OppA_like_4"/>
    <property type="match status" value="1"/>
</dbReference>
<dbReference type="GO" id="GO:0015833">
    <property type="term" value="P:peptide transport"/>
    <property type="evidence" value="ECO:0007669"/>
    <property type="project" value="TreeGrafter"/>
</dbReference>
<sequence>MHWNASARTHLFPLLATLVLAALLAACGGPTAPPPAAPSANEPAPAQEASSSTESVATAPVDSGNEAPMLAEKVAAGELPPLEERLPETPLVVEPLEQPGKYGGIWDMAVTGQADANGASGYSIEPWVLYDETCTEWRPNLAESVEVSDDGTEFTFTIRKGHKWSDGEPFTTEDIMFWYEDIAMNPELSPAPPTIIMAGGEPAVFERIDDHTFKVKFAQPNGLFLLNLAYVWGGDIGKAPAHYLKQFHPNYADPDELQAKVDEAGLESWVQLIQDKMGIAINPDLPVLRAWKLTAAGPPWIFERNPYFYKIDPQGRQLPYIDQIRLQAVEDRQMVTLKAIAGELDYQSRNISLSDLPLFMQNREQGDYRVIKAMAEHPMGVTIFPNQNYVGDDEFIYSLITDIRFRKALNLAINREELNELVYLGENAPIEVAFPNLQDEPELFEVYRYDPEAANQLLDEIGLEKDSNGMRLRPDGEPIVLNVDVFSGQTFVDAVELIASYWEDIGIQVSPQEISYDLWWPRIFSFEYPFTAYVKDSIGGLARFTYLRSYAPVSNSTYWAPAWGTWYSSGGTEGVEPPADSPARKAQLLFDEAKVTVDSARQMEILEEIERLDLENVWEILTVGPGPNIKIVKNNFRNVPEVNYCVLHDSDAWAEQYYIDE</sequence>
<keyword evidence="2" id="KW-0732">Signal</keyword>
<dbReference type="GO" id="GO:0042597">
    <property type="term" value="C:periplasmic space"/>
    <property type="evidence" value="ECO:0007669"/>
    <property type="project" value="UniProtKB-ARBA"/>
</dbReference>
<dbReference type="InterPro" id="IPR000914">
    <property type="entry name" value="SBP_5_dom"/>
</dbReference>
<gene>
    <name evidence="4" type="ORF">FKZ61_03200</name>
</gene>
<evidence type="ECO:0000256" key="1">
    <source>
        <dbReference type="SAM" id="MobiDB-lite"/>
    </source>
</evidence>
<organism evidence="4 5">
    <name type="scientific">Litorilinea aerophila</name>
    <dbReference type="NCBI Taxonomy" id="1204385"/>
    <lineage>
        <taxon>Bacteria</taxon>
        <taxon>Bacillati</taxon>
        <taxon>Chloroflexota</taxon>
        <taxon>Caldilineae</taxon>
        <taxon>Caldilineales</taxon>
        <taxon>Caldilineaceae</taxon>
        <taxon>Litorilinea</taxon>
    </lineage>
</organism>
<feature type="signal peptide" evidence="2">
    <location>
        <begin position="1"/>
        <end position="21"/>
    </location>
</feature>
<comment type="caution">
    <text evidence="4">The sequence shown here is derived from an EMBL/GenBank/DDBJ whole genome shotgun (WGS) entry which is preliminary data.</text>
</comment>
<dbReference type="Pfam" id="PF00496">
    <property type="entry name" value="SBP_bac_5"/>
    <property type="match status" value="1"/>
</dbReference>
<dbReference type="Gene3D" id="3.40.190.10">
    <property type="entry name" value="Periplasmic binding protein-like II"/>
    <property type="match status" value="1"/>
</dbReference>
<dbReference type="PANTHER" id="PTHR30290">
    <property type="entry name" value="PERIPLASMIC BINDING COMPONENT OF ABC TRANSPORTER"/>
    <property type="match status" value="1"/>
</dbReference>
<feature type="compositionally biased region" description="Low complexity" evidence="1">
    <location>
        <begin position="38"/>
        <end position="59"/>
    </location>
</feature>
<feature type="domain" description="Solute-binding protein family 5" evidence="3">
    <location>
        <begin position="137"/>
        <end position="530"/>
    </location>
</feature>
<dbReference type="InParanoid" id="A0A540VKY5"/>
<dbReference type="RefSeq" id="WP_141608628.1">
    <property type="nucleotide sequence ID" value="NZ_VIGC02000003.1"/>
</dbReference>
<name>A0A540VKY5_9CHLR</name>
<dbReference type="Gene3D" id="3.10.105.10">
    <property type="entry name" value="Dipeptide-binding Protein, Domain 3"/>
    <property type="match status" value="1"/>
</dbReference>
<dbReference type="AlphaFoldDB" id="A0A540VKY5"/>
<protein>
    <submittedName>
        <fullName evidence="4">ABC transporter substrate-binding protein</fullName>
    </submittedName>
</protein>
<evidence type="ECO:0000259" key="3">
    <source>
        <dbReference type="Pfam" id="PF00496"/>
    </source>
</evidence>
<dbReference type="Proteomes" id="UP000317371">
    <property type="component" value="Unassembled WGS sequence"/>
</dbReference>
<dbReference type="PANTHER" id="PTHR30290:SF62">
    <property type="entry name" value="OLIGOPEPTIDE ABC TRANSPORTER, PERIPLASMIC OLIGOPEPTIDE-BINDING PROTEIN"/>
    <property type="match status" value="1"/>
</dbReference>
<dbReference type="OrthoDB" id="3720945at2"/>
<evidence type="ECO:0000256" key="2">
    <source>
        <dbReference type="SAM" id="SignalP"/>
    </source>
</evidence>
<evidence type="ECO:0000313" key="4">
    <source>
        <dbReference type="EMBL" id="TQE97435.1"/>
    </source>
</evidence>
<dbReference type="EMBL" id="VIGC01000003">
    <property type="protein sequence ID" value="TQE97435.1"/>
    <property type="molecule type" value="Genomic_DNA"/>
</dbReference>
<evidence type="ECO:0000313" key="5">
    <source>
        <dbReference type="Proteomes" id="UP000317371"/>
    </source>
</evidence>
<accession>A0A540VKY5</accession>
<dbReference type="GO" id="GO:0043190">
    <property type="term" value="C:ATP-binding cassette (ABC) transporter complex"/>
    <property type="evidence" value="ECO:0007669"/>
    <property type="project" value="InterPro"/>
</dbReference>
<feature type="chain" id="PRO_5021937343" evidence="2">
    <location>
        <begin position="22"/>
        <end position="661"/>
    </location>
</feature>
<dbReference type="SUPFAM" id="SSF53850">
    <property type="entry name" value="Periplasmic binding protein-like II"/>
    <property type="match status" value="1"/>
</dbReference>
<proteinExistence type="predicted"/>
<dbReference type="InterPro" id="IPR039424">
    <property type="entry name" value="SBP_5"/>
</dbReference>